<keyword evidence="2" id="KW-1185">Reference proteome</keyword>
<name>A0A2Z7CDS8_9LAMI</name>
<reference evidence="1 2" key="1">
    <citation type="journal article" date="2015" name="Proc. Natl. Acad. Sci. U.S.A.">
        <title>The resurrection genome of Boea hygrometrica: A blueprint for survival of dehydration.</title>
        <authorList>
            <person name="Xiao L."/>
            <person name="Yang G."/>
            <person name="Zhang L."/>
            <person name="Yang X."/>
            <person name="Zhao S."/>
            <person name="Ji Z."/>
            <person name="Zhou Q."/>
            <person name="Hu M."/>
            <person name="Wang Y."/>
            <person name="Chen M."/>
            <person name="Xu Y."/>
            <person name="Jin H."/>
            <person name="Xiao X."/>
            <person name="Hu G."/>
            <person name="Bao F."/>
            <person name="Hu Y."/>
            <person name="Wan P."/>
            <person name="Li L."/>
            <person name="Deng X."/>
            <person name="Kuang T."/>
            <person name="Xiang C."/>
            <person name="Zhu J.K."/>
            <person name="Oliver M.J."/>
            <person name="He Y."/>
        </authorList>
    </citation>
    <scope>NUCLEOTIDE SEQUENCE [LARGE SCALE GENOMIC DNA]</scope>
    <source>
        <strain evidence="2">cv. XS01</strain>
    </source>
</reference>
<accession>A0A2Z7CDS8</accession>
<dbReference type="EMBL" id="KQ998951">
    <property type="protein sequence ID" value="KZV42810.1"/>
    <property type="molecule type" value="Genomic_DNA"/>
</dbReference>
<dbReference type="AlphaFoldDB" id="A0A2Z7CDS8"/>
<evidence type="ECO:0000313" key="1">
    <source>
        <dbReference type="EMBL" id="KZV42810.1"/>
    </source>
</evidence>
<evidence type="ECO:0000313" key="2">
    <source>
        <dbReference type="Proteomes" id="UP000250235"/>
    </source>
</evidence>
<proteinExistence type="predicted"/>
<dbReference type="Proteomes" id="UP000250235">
    <property type="component" value="Unassembled WGS sequence"/>
</dbReference>
<gene>
    <name evidence="1" type="ORF">F511_25127</name>
</gene>
<sequence>MMNSRRICPTDGSQYKQSVVGLVFIESAAGLAMETSKVESAVRNQAKAKLNQLEYSKPAGTMTTSYSADALCVEIQQSQDTSWKHMFNTSWTTRRKQQQHPVESFNEPAVATQPVASFVYPVDLTHFKREEVVSNEKKSEQRLIYFESAIEEAIAKRCRLHKLIRQRFALALKIQQMLFALRFSSRKIPAGSICLIPAGQPDASNNSIQSRASMNQLLLLNQSQALYIQSTCSRKIPAGSICLIPAGQPDASNSSIPSRASMNQLLLLNQSQALYIQSTWYPDARKEEVAKRCIQSQDNVPVASYSALHPVDKDISRR</sequence>
<organism evidence="1 2">
    <name type="scientific">Dorcoceras hygrometricum</name>
    <dbReference type="NCBI Taxonomy" id="472368"/>
    <lineage>
        <taxon>Eukaryota</taxon>
        <taxon>Viridiplantae</taxon>
        <taxon>Streptophyta</taxon>
        <taxon>Embryophyta</taxon>
        <taxon>Tracheophyta</taxon>
        <taxon>Spermatophyta</taxon>
        <taxon>Magnoliopsida</taxon>
        <taxon>eudicotyledons</taxon>
        <taxon>Gunneridae</taxon>
        <taxon>Pentapetalae</taxon>
        <taxon>asterids</taxon>
        <taxon>lamiids</taxon>
        <taxon>Lamiales</taxon>
        <taxon>Gesneriaceae</taxon>
        <taxon>Didymocarpoideae</taxon>
        <taxon>Trichosporeae</taxon>
        <taxon>Loxocarpinae</taxon>
        <taxon>Dorcoceras</taxon>
    </lineage>
</organism>
<protein>
    <submittedName>
        <fullName evidence="1">Uncharacterized protein</fullName>
    </submittedName>
</protein>